<evidence type="ECO:0000259" key="5">
    <source>
        <dbReference type="SMART" id="SM00797"/>
    </source>
</evidence>
<dbReference type="Gene3D" id="2.40.100.10">
    <property type="entry name" value="Cyclophilin-like"/>
    <property type="match status" value="1"/>
</dbReference>
<dbReference type="PANTHER" id="PTHR43309:SF3">
    <property type="entry name" value="5-OXOPROLINASE SUBUNIT C"/>
    <property type="match status" value="1"/>
</dbReference>
<dbReference type="PANTHER" id="PTHR43309">
    <property type="entry name" value="5-OXOPROLINASE SUBUNIT C"/>
    <property type="match status" value="1"/>
</dbReference>
<proteinExistence type="predicted"/>
<dbReference type="Proteomes" id="UP000637267">
    <property type="component" value="Unassembled WGS sequence"/>
</dbReference>
<dbReference type="Pfam" id="PF02626">
    <property type="entry name" value="CT_A_B"/>
    <property type="match status" value="1"/>
</dbReference>
<comment type="caution">
    <text evidence="6">The sequence shown here is derived from an EMBL/GenBank/DDBJ whole genome shotgun (WGS) entry which is preliminary data.</text>
</comment>
<accession>A0ABQ2P9B4</accession>
<keyword evidence="1" id="KW-0547">Nucleotide-binding</keyword>
<dbReference type="EMBL" id="BMLX01000002">
    <property type="protein sequence ID" value="GGP21214.1"/>
    <property type="molecule type" value="Genomic_DNA"/>
</dbReference>
<evidence type="ECO:0000256" key="2">
    <source>
        <dbReference type="ARBA" id="ARBA00022801"/>
    </source>
</evidence>
<dbReference type="RefSeq" id="WP_188704139.1">
    <property type="nucleotide sequence ID" value="NZ_BMLX01000002.1"/>
</dbReference>
<gene>
    <name evidence="6" type="ORF">GCM10010970_19380</name>
</gene>
<keyword evidence="2" id="KW-0378">Hydrolase</keyword>
<reference evidence="7" key="1">
    <citation type="journal article" date="2019" name="Int. J. Syst. Evol. Microbiol.">
        <title>The Global Catalogue of Microorganisms (GCM) 10K type strain sequencing project: providing services to taxonomists for standard genome sequencing and annotation.</title>
        <authorList>
            <consortium name="The Broad Institute Genomics Platform"/>
            <consortium name="The Broad Institute Genome Sequencing Center for Infectious Disease"/>
            <person name="Wu L."/>
            <person name="Ma J."/>
        </authorList>
    </citation>
    <scope>NUCLEOTIDE SEQUENCE [LARGE SCALE GENOMIC DNA]</scope>
    <source>
        <strain evidence="7">CGMCC 1.8859</strain>
    </source>
</reference>
<dbReference type="InterPro" id="IPR003778">
    <property type="entry name" value="CT_A_B"/>
</dbReference>
<dbReference type="NCBIfam" id="TIGR00724">
    <property type="entry name" value="urea_amlyse_rel"/>
    <property type="match status" value="1"/>
</dbReference>
<keyword evidence="3" id="KW-0067">ATP-binding</keyword>
<dbReference type="SMART" id="SM00797">
    <property type="entry name" value="AHS2"/>
    <property type="match status" value="1"/>
</dbReference>
<dbReference type="InterPro" id="IPR029000">
    <property type="entry name" value="Cyclophilin-like_dom_sf"/>
</dbReference>
<feature type="region of interest" description="Disordered" evidence="4">
    <location>
        <begin position="150"/>
        <end position="170"/>
    </location>
</feature>
<sequence length="314" mass="33305">MSIAILKTGALATVQDAGRYDGAQWGVPRSGVMDIPAWLIGNLLVGNEPDQAVIEITLGGFKAQFETDCLIAVTGAIAPVTLDKQDIGQWRTVSVKAGQTLRVGFAETGARMFLCVSGGIEVPLVLGARATDLAGGFGGFQGRALKAGDALPLGEPQGPAPHASVRPPPRGDFLRILPGTEWSAFTIAAHQTLLSEAWVVTPDANRMGARLAGLSLPLAQPLEMTSHAVHPGVVQVPPSGQPILLMADAQTTGGYPKIAQVIRADLWRIGQYRPGEAIRFIEVTLGEALDTLSAQRRWLAQLETQLKWRASRST</sequence>
<protein>
    <recommendedName>
        <fullName evidence="5">Carboxyltransferase domain-containing protein</fullName>
    </recommendedName>
</protein>
<keyword evidence="7" id="KW-1185">Reference proteome</keyword>
<evidence type="ECO:0000256" key="3">
    <source>
        <dbReference type="ARBA" id="ARBA00022840"/>
    </source>
</evidence>
<dbReference type="InterPro" id="IPR052708">
    <property type="entry name" value="PxpC"/>
</dbReference>
<organism evidence="6 7">
    <name type="scientific">Silvimonas iriomotensis</name>
    <dbReference type="NCBI Taxonomy" id="449662"/>
    <lineage>
        <taxon>Bacteria</taxon>
        <taxon>Pseudomonadati</taxon>
        <taxon>Pseudomonadota</taxon>
        <taxon>Betaproteobacteria</taxon>
        <taxon>Neisseriales</taxon>
        <taxon>Chitinibacteraceae</taxon>
        <taxon>Silvimonas</taxon>
    </lineage>
</organism>
<evidence type="ECO:0000313" key="7">
    <source>
        <dbReference type="Proteomes" id="UP000637267"/>
    </source>
</evidence>
<feature type="domain" description="Carboxyltransferase" evidence="5">
    <location>
        <begin position="24"/>
        <end position="298"/>
    </location>
</feature>
<evidence type="ECO:0000256" key="1">
    <source>
        <dbReference type="ARBA" id="ARBA00022741"/>
    </source>
</evidence>
<evidence type="ECO:0000313" key="6">
    <source>
        <dbReference type="EMBL" id="GGP21214.1"/>
    </source>
</evidence>
<evidence type="ECO:0000256" key="4">
    <source>
        <dbReference type="SAM" id="MobiDB-lite"/>
    </source>
</evidence>
<name>A0ABQ2P9B4_9NEIS</name>
<dbReference type="SUPFAM" id="SSF50891">
    <property type="entry name" value="Cyclophilin-like"/>
    <property type="match status" value="1"/>
</dbReference>